<dbReference type="InterPro" id="IPR003607">
    <property type="entry name" value="HD/PDEase_dom"/>
</dbReference>
<evidence type="ECO:0000256" key="1">
    <source>
        <dbReference type="ARBA" id="ARBA00001946"/>
    </source>
</evidence>
<dbReference type="Gene3D" id="3.30.460.10">
    <property type="entry name" value="Beta Polymerase, domain 2"/>
    <property type="match status" value="1"/>
</dbReference>
<dbReference type="SUPFAM" id="SSF81891">
    <property type="entry name" value="Poly A polymerase C-terminal region-like"/>
    <property type="match status" value="1"/>
</dbReference>
<comment type="cofactor">
    <cofactor evidence="1">
        <name>Mg(2+)</name>
        <dbReference type="ChEBI" id="CHEBI:18420"/>
    </cofactor>
</comment>
<dbReference type="PROSITE" id="PS51831">
    <property type="entry name" value="HD"/>
    <property type="match status" value="1"/>
</dbReference>
<dbReference type="GO" id="GO:0016779">
    <property type="term" value="F:nucleotidyltransferase activity"/>
    <property type="evidence" value="ECO:0007669"/>
    <property type="project" value="UniProtKB-KW"/>
</dbReference>
<dbReference type="GO" id="GO:0000166">
    <property type="term" value="F:nucleotide binding"/>
    <property type="evidence" value="ECO:0007669"/>
    <property type="project" value="UniProtKB-KW"/>
</dbReference>
<dbReference type="PANTHER" id="PTHR46173:SF1">
    <property type="entry name" value="CCA TRNA NUCLEOTIDYLTRANSFERASE 1, MITOCHONDRIAL"/>
    <property type="match status" value="1"/>
</dbReference>
<dbReference type="EMBL" id="PCXE01000031">
    <property type="protein sequence ID" value="PIR26267.1"/>
    <property type="molecule type" value="Genomic_DNA"/>
</dbReference>
<feature type="domain" description="HD" evidence="10">
    <location>
        <begin position="271"/>
        <end position="391"/>
    </location>
</feature>
<name>A0A2H0PW89_9BACT</name>
<dbReference type="InterPro" id="IPR032828">
    <property type="entry name" value="PolyA_RNA-bd"/>
</dbReference>
<organism evidence="11 12">
    <name type="scientific">Candidatus Brennerbacteria bacterium CG11_big_fil_rev_8_21_14_0_20_43_10</name>
    <dbReference type="NCBI Taxonomy" id="1974523"/>
    <lineage>
        <taxon>Bacteria</taxon>
        <taxon>Candidatus Brenneribacteriota</taxon>
    </lineage>
</organism>
<evidence type="ECO:0000256" key="5">
    <source>
        <dbReference type="ARBA" id="ARBA00022723"/>
    </source>
</evidence>
<evidence type="ECO:0000313" key="12">
    <source>
        <dbReference type="Proteomes" id="UP000236846"/>
    </source>
</evidence>
<dbReference type="Gene3D" id="1.10.3090.10">
    <property type="entry name" value="cca-adding enzyme, domain 2"/>
    <property type="match status" value="1"/>
</dbReference>
<gene>
    <name evidence="11" type="ORF">COV41_01830</name>
</gene>
<dbReference type="Gene3D" id="1.10.246.80">
    <property type="match status" value="1"/>
</dbReference>
<feature type="coiled-coil region" evidence="9">
    <location>
        <begin position="463"/>
        <end position="497"/>
    </location>
</feature>
<evidence type="ECO:0000256" key="7">
    <source>
        <dbReference type="ARBA" id="ARBA00022842"/>
    </source>
</evidence>
<dbReference type="Pfam" id="PF12627">
    <property type="entry name" value="PolyA_pol_RNAbd"/>
    <property type="match status" value="1"/>
</dbReference>
<dbReference type="Pfam" id="PF01743">
    <property type="entry name" value="PolyA_pol"/>
    <property type="match status" value="1"/>
</dbReference>
<evidence type="ECO:0000313" key="11">
    <source>
        <dbReference type="EMBL" id="PIR26267.1"/>
    </source>
</evidence>
<proteinExistence type="inferred from homology"/>
<evidence type="ECO:0000256" key="8">
    <source>
        <dbReference type="RuleBase" id="RU003953"/>
    </source>
</evidence>
<comment type="similarity">
    <text evidence="8">Belongs to the tRNA nucleotidyltransferase/poly(A) polymerase family.</text>
</comment>
<evidence type="ECO:0000256" key="3">
    <source>
        <dbReference type="ARBA" id="ARBA00022694"/>
    </source>
</evidence>
<sequence length="505" mass="57815">MAQATKIPEFVLHTGKTLVDNGFEAYLVGGCVRDVFFLNREPEDWDLATNATPEQMMQLFPNSVYENTFGTVIVKTIQDADTVETQEMGRRLHKHNIEITTFRTESAYSDKRHPDSIQFAKTIQEDVSRRDFTFDAFAVPFVMKKNEVGLGDILDLFGGIADVKKKIIRAVGKPDERFSEDALRLVRAVRFATELGFAIEKDTGDAIIHNAHLLKEIAQERIRDEFIKIVMSENAAQGMVQLEAFGLLQFIMPELRDGIRVSQNRHHVYSVWEHSIRTLDYAARQGYSLEVRLAALLHDVSKPKTKAGDGEFATFYGHERMGSRVAERALARLHFPAKLIERVSHLVRYHMFYYNVGEVSEAGVRRFISRVGLEYLDDLIRVREADRIGSGVKKALPYKLRHLLFMIEKVRHDPVSPKMLAVNGKTVMQELGIEPGPRVGWILSELLDDVLSDPLKNDKEKLIARMRELHKLADKDLQRLAQKAKKQKEEFEQGVEQEMKGKYYV</sequence>
<dbReference type="GO" id="GO:0046872">
    <property type="term" value="F:metal ion binding"/>
    <property type="evidence" value="ECO:0007669"/>
    <property type="project" value="UniProtKB-KW"/>
</dbReference>
<evidence type="ECO:0000256" key="2">
    <source>
        <dbReference type="ARBA" id="ARBA00022679"/>
    </source>
</evidence>
<keyword evidence="8" id="KW-0694">RNA-binding</keyword>
<keyword evidence="9" id="KW-0175">Coiled coil</keyword>
<keyword evidence="5" id="KW-0479">Metal-binding</keyword>
<dbReference type="SUPFAM" id="SSF81301">
    <property type="entry name" value="Nucleotidyltransferase"/>
    <property type="match status" value="1"/>
</dbReference>
<evidence type="ECO:0000259" key="10">
    <source>
        <dbReference type="PROSITE" id="PS51831"/>
    </source>
</evidence>
<keyword evidence="7" id="KW-0460">Magnesium</keyword>
<dbReference type="Pfam" id="PF01966">
    <property type="entry name" value="HD"/>
    <property type="match status" value="1"/>
</dbReference>
<keyword evidence="6" id="KW-0547">Nucleotide-binding</keyword>
<dbReference type="AlphaFoldDB" id="A0A2H0PW89"/>
<dbReference type="InterPro" id="IPR002646">
    <property type="entry name" value="PolA_pol_head_dom"/>
</dbReference>
<reference evidence="11 12" key="1">
    <citation type="submission" date="2017-09" db="EMBL/GenBank/DDBJ databases">
        <title>Depth-based differentiation of microbial function through sediment-hosted aquifers and enrichment of novel symbionts in the deep terrestrial subsurface.</title>
        <authorList>
            <person name="Probst A.J."/>
            <person name="Ladd B."/>
            <person name="Jarett J.K."/>
            <person name="Geller-Mcgrath D.E."/>
            <person name="Sieber C.M."/>
            <person name="Emerson J.B."/>
            <person name="Anantharaman K."/>
            <person name="Thomas B.C."/>
            <person name="Malmstrom R."/>
            <person name="Stieglmeier M."/>
            <person name="Klingl A."/>
            <person name="Woyke T."/>
            <person name="Ryan C.M."/>
            <person name="Banfield J.F."/>
        </authorList>
    </citation>
    <scope>NUCLEOTIDE SEQUENCE [LARGE SCALE GENOMIC DNA]</scope>
    <source>
        <strain evidence="11">CG11_big_fil_rev_8_21_14_0_20_43_10</strain>
    </source>
</reference>
<dbReference type="GO" id="GO:0008033">
    <property type="term" value="P:tRNA processing"/>
    <property type="evidence" value="ECO:0007669"/>
    <property type="project" value="UniProtKB-KW"/>
</dbReference>
<dbReference type="CDD" id="cd00077">
    <property type="entry name" value="HDc"/>
    <property type="match status" value="1"/>
</dbReference>
<dbReference type="CDD" id="cd05398">
    <property type="entry name" value="NT_ClassII-CCAase"/>
    <property type="match status" value="1"/>
</dbReference>
<comment type="caution">
    <text evidence="11">The sequence shown here is derived from an EMBL/GenBank/DDBJ whole genome shotgun (WGS) entry which is preliminary data.</text>
</comment>
<keyword evidence="3" id="KW-0819">tRNA processing</keyword>
<protein>
    <recommendedName>
        <fullName evidence="10">HD domain-containing protein</fullName>
    </recommendedName>
</protein>
<keyword evidence="2 8" id="KW-0808">Transferase</keyword>
<dbReference type="InterPro" id="IPR006674">
    <property type="entry name" value="HD_domain"/>
</dbReference>
<dbReference type="PANTHER" id="PTHR46173">
    <property type="entry name" value="CCA TRNA NUCLEOTIDYLTRANSFERASE 1, MITOCHONDRIAL"/>
    <property type="match status" value="1"/>
</dbReference>
<evidence type="ECO:0000256" key="4">
    <source>
        <dbReference type="ARBA" id="ARBA00022695"/>
    </source>
</evidence>
<evidence type="ECO:0000256" key="9">
    <source>
        <dbReference type="SAM" id="Coils"/>
    </source>
</evidence>
<dbReference type="SMART" id="SM00471">
    <property type="entry name" value="HDc"/>
    <property type="match status" value="1"/>
</dbReference>
<evidence type="ECO:0000256" key="6">
    <source>
        <dbReference type="ARBA" id="ARBA00022741"/>
    </source>
</evidence>
<accession>A0A2H0PW89</accession>
<dbReference type="Proteomes" id="UP000236846">
    <property type="component" value="Unassembled WGS sequence"/>
</dbReference>
<dbReference type="GO" id="GO:0000049">
    <property type="term" value="F:tRNA binding"/>
    <property type="evidence" value="ECO:0007669"/>
    <property type="project" value="TreeGrafter"/>
</dbReference>
<dbReference type="InterPro" id="IPR043519">
    <property type="entry name" value="NT_sf"/>
</dbReference>
<dbReference type="InterPro" id="IPR050264">
    <property type="entry name" value="Bact_CCA-adding_enz_type3_sf"/>
</dbReference>
<keyword evidence="4" id="KW-0548">Nucleotidyltransferase</keyword>